<accession>A0A3N4LCS9</accession>
<keyword evidence="3" id="KW-1185">Reference proteome</keyword>
<feature type="region of interest" description="Disordered" evidence="1">
    <location>
        <begin position="133"/>
        <end position="166"/>
    </location>
</feature>
<proteinExistence type="predicted"/>
<feature type="region of interest" description="Disordered" evidence="1">
    <location>
        <begin position="371"/>
        <end position="402"/>
    </location>
</feature>
<dbReference type="OrthoDB" id="3595585at2759"/>
<name>A0A3N4LCS9_9PEZI</name>
<feature type="compositionally biased region" description="Basic and acidic residues" evidence="1">
    <location>
        <begin position="207"/>
        <end position="218"/>
    </location>
</feature>
<reference evidence="2 3" key="1">
    <citation type="journal article" date="2018" name="Nat. Ecol. Evol.">
        <title>Pezizomycetes genomes reveal the molecular basis of ectomycorrhizal truffle lifestyle.</title>
        <authorList>
            <person name="Murat C."/>
            <person name="Payen T."/>
            <person name="Noel B."/>
            <person name="Kuo A."/>
            <person name="Morin E."/>
            <person name="Chen J."/>
            <person name="Kohler A."/>
            <person name="Krizsan K."/>
            <person name="Balestrini R."/>
            <person name="Da Silva C."/>
            <person name="Montanini B."/>
            <person name="Hainaut M."/>
            <person name="Levati E."/>
            <person name="Barry K.W."/>
            <person name="Belfiori B."/>
            <person name="Cichocki N."/>
            <person name="Clum A."/>
            <person name="Dockter R.B."/>
            <person name="Fauchery L."/>
            <person name="Guy J."/>
            <person name="Iotti M."/>
            <person name="Le Tacon F."/>
            <person name="Lindquist E.A."/>
            <person name="Lipzen A."/>
            <person name="Malagnac F."/>
            <person name="Mello A."/>
            <person name="Molinier V."/>
            <person name="Miyauchi S."/>
            <person name="Poulain J."/>
            <person name="Riccioni C."/>
            <person name="Rubini A."/>
            <person name="Sitrit Y."/>
            <person name="Splivallo R."/>
            <person name="Traeger S."/>
            <person name="Wang M."/>
            <person name="Zifcakova L."/>
            <person name="Wipf D."/>
            <person name="Zambonelli A."/>
            <person name="Paolocci F."/>
            <person name="Nowrousian M."/>
            <person name="Ottonello S."/>
            <person name="Baldrian P."/>
            <person name="Spatafora J.W."/>
            <person name="Henrissat B."/>
            <person name="Nagy L.G."/>
            <person name="Aury J.M."/>
            <person name="Wincker P."/>
            <person name="Grigoriev I.V."/>
            <person name="Bonfante P."/>
            <person name="Martin F.M."/>
        </authorList>
    </citation>
    <scope>NUCLEOTIDE SEQUENCE [LARGE SCALE GENOMIC DNA]</scope>
    <source>
        <strain evidence="2 3">ATCC MYA-4762</strain>
    </source>
</reference>
<feature type="compositionally biased region" description="Basic and acidic residues" evidence="1">
    <location>
        <begin position="152"/>
        <end position="166"/>
    </location>
</feature>
<dbReference type="EMBL" id="ML121568">
    <property type="protein sequence ID" value="RPB20680.1"/>
    <property type="molecule type" value="Genomic_DNA"/>
</dbReference>
<feature type="compositionally biased region" description="Basic and acidic residues" evidence="1">
    <location>
        <begin position="1"/>
        <end position="12"/>
    </location>
</feature>
<feature type="compositionally biased region" description="Basic and acidic residues" evidence="1">
    <location>
        <begin position="371"/>
        <end position="389"/>
    </location>
</feature>
<dbReference type="Proteomes" id="UP000267821">
    <property type="component" value="Unassembled WGS sequence"/>
</dbReference>
<sequence>MPRKAESTHNSDHYPTPPGFISSSSTKAAANKPNKSKTSKPTSTKTVRDGTARIHITPLTPTLFPSLLPRSLFDNTANYPPPVSYHTLEALPDKSYGYVDLSPQLAQKLISRLNGTVFRGVKVSVQIARPRTWIPPPETSAERNNTHQSTTAEHEIDQGEGRIPEKKKLKKEDGVYPGIEIPDGRWVKRAWTKVPITGTMGKHKDKKDKNGAREEARKKGSLLFQTTLPPTIPTPVVTDPKTLKKLEKKRKRAIAVAEAAAIADFSSSDNGGLESEEGRKIKRKKVKKARKMKLPQDKTVIKEFTSNTKFPGFLKVSQLDPSNKQGKVKQFLEGVGWVDGEGQLVDNSPMKKAVEKRRYVLGSGSEGVEVELRKAMDGRGQETKEDVKGRSSNGDDEEMEDAHEHIMETVLENSTHSIARESHEQVGKFNVSAASSSSEAENESESEVVEDKNRHEEVRPTKIQVTPRAPPLKLSIPTDSISEANKPHPLEAIFKPTANFSTTMGAVTSGGGLFNFSFANDDDDEDVPAKTFEASDNRPYRSAAPTPDTAVFSKTTKWPDLAKISAFEPTSPIAPRKLSFQHASTTVPGALDAPLLFQGNVESAYLRGLSIWSGGHLPEAKSITELPPDEEEKEAGPEALKKKKRKGNVNEVPIGKHKERKVGQGSAVADRAETRKEIWKERFFRYRGEWNKEWKNKKREAGKLARRKKRERGIGAGESMVK</sequence>
<feature type="compositionally biased region" description="Low complexity" evidence="1">
    <location>
        <begin position="430"/>
        <end position="439"/>
    </location>
</feature>
<organism evidence="2 3">
    <name type="scientific">Terfezia boudieri ATCC MYA-4762</name>
    <dbReference type="NCBI Taxonomy" id="1051890"/>
    <lineage>
        <taxon>Eukaryota</taxon>
        <taxon>Fungi</taxon>
        <taxon>Dikarya</taxon>
        <taxon>Ascomycota</taxon>
        <taxon>Pezizomycotina</taxon>
        <taxon>Pezizomycetes</taxon>
        <taxon>Pezizales</taxon>
        <taxon>Pezizaceae</taxon>
        <taxon>Terfezia</taxon>
    </lineage>
</organism>
<evidence type="ECO:0000313" key="2">
    <source>
        <dbReference type="EMBL" id="RPB20680.1"/>
    </source>
</evidence>
<protein>
    <submittedName>
        <fullName evidence="2">Uncharacterized protein</fullName>
    </submittedName>
</protein>
<feature type="region of interest" description="Disordered" evidence="1">
    <location>
        <begin position="622"/>
        <end position="671"/>
    </location>
</feature>
<feature type="compositionally biased region" description="Low complexity" evidence="1">
    <location>
        <begin position="22"/>
        <end position="33"/>
    </location>
</feature>
<gene>
    <name evidence="2" type="ORF">L211DRAFT_498501</name>
</gene>
<dbReference type="STRING" id="1051890.A0A3N4LCS9"/>
<dbReference type="AlphaFoldDB" id="A0A3N4LCS9"/>
<feature type="region of interest" description="Disordered" evidence="1">
    <location>
        <begin position="425"/>
        <end position="460"/>
    </location>
</feature>
<feature type="region of interest" description="Disordered" evidence="1">
    <location>
        <begin position="1"/>
        <end position="49"/>
    </location>
</feature>
<feature type="region of interest" description="Disordered" evidence="1">
    <location>
        <begin position="198"/>
        <end position="218"/>
    </location>
</feature>
<feature type="compositionally biased region" description="Basic and acidic residues" evidence="1">
    <location>
        <begin position="449"/>
        <end position="460"/>
    </location>
</feature>
<dbReference type="InParanoid" id="A0A3N4LCS9"/>
<evidence type="ECO:0000313" key="3">
    <source>
        <dbReference type="Proteomes" id="UP000267821"/>
    </source>
</evidence>
<feature type="region of interest" description="Disordered" evidence="1">
    <location>
        <begin position="697"/>
        <end position="722"/>
    </location>
</feature>
<evidence type="ECO:0000256" key="1">
    <source>
        <dbReference type="SAM" id="MobiDB-lite"/>
    </source>
</evidence>